<dbReference type="GO" id="GO:0008360">
    <property type="term" value="P:regulation of cell shape"/>
    <property type="evidence" value="ECO:0007669"/>
    <property type="project" value="UniProtKB-KW"/>
</dbReference>
<evidence type="ECO:0000313" key="8">
    <source>
        <dbReference type="EMBL" id="EEP28340.1"/>
    </source>
</evidence>
<evidence type="ECO:0000256" key="2">
    <source>
        <dbReference type="ARBA" id="ARBA00013855"/>
    </source>
</evidence>
<sequence length="286" mass="31082">MKRRRRNALSGRFIFTSLLFICGILLFAGYSANFNGGIFTRAASAIFLPMQRGIDAIGSHISVNTEEAKSRSALIQENQELRSQLADAQDQVSQLQRQKTQLKDLQELYQLDQSYGQYPKTAAHVIARDSSNWFNSFTIDKGAADGMKVNMNVMAGKGLIGIITEVGTHYAIVDTIINDASSVSAQISDKGQNLITTGSLKDMTESNVIRISSLEDPSASVAAGDAVVTSNISDKYLPGILIGYVTNLTNDANKLTRSGSLTPAADFKKLREVLVITQIKETGDHE</sequence>
<evidence type="ECO:0000256" key="6">
    <source>
        <dbReference type="SAM" id="Coils"/>
    </source>
</evidence>
<evidence type="ECO:0000256" key="5">
    <source>
        <dbReference type="PIRNR" id="PIRNR038471"/>
    </source>
</evidence>
<accession>C4GB47</accession>
<dbReference type="STRING" id="626523.GCWU000342_01148"/>
<dbReference type="eggNOG" id="COG1792">
    <property type="taxonomic scope" value="Bacteria"/>
</dbReference>
<protein>
    <recommendedName>
        <fullName evidence="2 5">Cell shape-determining protein MreC</fullName>
    </recommendedName>
    <alternativeName>
        <fullName evidence="4 5">Cell shape protein MreC</fullName>
    </alternativeName>
</protein>
<comment type="similarity">
    <text evidence="1 5">Belongs to the MreC family.</text>
</comment>
<dbReference type="PIRSF" id="PIRSF038471">
    <property type="entry name" value="MreC"/>
    <property type="match status" value="1"/>
</dbReference>
<dbReference type="Gene3D" id="2.40.10.340">
    <property type="entry name" value="Rod shape-determining protein MreC, domain 1"/>
    <property type="match status" value="1"/>
</dbReference>
<keyword evidence="3 5" id="KW-0133">Cell shape</keyword>
<organism evidence="8 9">
    <name type="scientific">Shuttleworthella satelles DSM 14600</name>
    <dbReference type="NCBI Taxonomy" id="626523"/>
    <lineage>
        <taxon>Bacteria</taxon>
        <taxon>Bacillati</taxon>
        <taxon>Bacillota</taxon>
        <taxon>Clostridia</taxon>
        <taxon>Lachnospirales</taxon>
        <taxon>Lachnospiraceae</taxon>
        <taxon>Shuttleworthella</taxon>
    </lineage>
</organism>
<evidence type="ECO:0000256" key="1">
    <source>
        <dbReference type="ARBA" id="ARBA00009369"/>
    </source>
</evidence>
<proteinExistence type="inferred from homology"/>
<reference evidence="8" key="1">
    <citation type="submission" date="2009-04" db="EMBL/GenBank/DDBJ databases">
        <authorList>
            <person name="Weinstock G."/>
            <person name="Sodergren E."/>
            <person name="Clifton S."/>
            <person name="Fulton L."/>
            <person name="Fulton B."/>
            <person name="Courtney L."/>
            <person name="Fronick C."/>
            <person name="Harrison M."/>
            <person name="Strong C."/>
            <person name="Farmer C."/>
            <person name="Delahaunty K."/>
            <person name="Markovic C."/>
            <person name="Hall O."/>
            <person name="Minx P."/>
            <person name="Tomlinson C."/>
            <person name="Mitreva M."/>
            <person name="Nelson J."/>
            <person name="Hou S."/>
            <person name="Wollam A."/>
            <person name="Pepin K.H."/>
            <person name="Johnson M."/>
            <person name="Bhonagiri V."/>
            <person name="Nash W.E."/>
            <person name="Warren W."/>
            <person name="Chinwalla A."/>
            <person name="Mardis E.R."/>
            <person name="Wilson R.K."/>
        </authorList>
    </citation>
    <scope>NUCLEOTIDE SEQUENCE [LARGE SCALE GENOMIC DNA]</scope>
    <source>
        <strain evidence="8">DSM 14600</strain>
    </source>
</reference>
<keyword evidence="9" id="KW-1185">Reference proteome</keyword>
<evidence type="ECO:0000259" key="7">
    <source>
        <dbReference type="Pfam" id="PF04085"/>
    </source>
</evidence>
<dbReference type="InterPro" id="IPR042175">
    <property type="entry name" value="Cell/Rod_MreC_2"/>
</dbReference>
<dbReference type="InterPro" id="IPR042177">
    <property type="entry name" value="Cell/Rod_1"/>
</dbReference>
<dbReference type="EMBL" id="ACIP02000002">
    <property type="protein sequence ID" value="EEP28340.1"/>
    <property type="molecule type" value="Genomic_DNA"/>
</dbReference>
<comment type="caution">
    <text evidence="8">The sequence shown here is derived from an EMBL/GenBank/DDBJ whole genome shotgun (WGS) entry which is preliminary data.</text>
</comment>
<dbReference type="PANTHER" id="PTHR34138">
    <property type="entry name" value="CELL SHAPE-DETERMINING PROTEIN MREC"/>
    <property type="match status" value="1"/>
</dbReference>
<evidence type="ECO:0000313" key="9">
    <source>
        <dbReference type="Proteomes" id="UP000003494"/>
    </source>
</evidence>
<dbReference type="PANTHER" id="PTHR34138:SF1">
    <property type="entry name" value="CELL SHAPE-DETERMINING PROTEIN MREC"/>
    <property type="match status" value="1"/>
</dbReference>
<dbReference type="RefSeq" id="WP_006906158.1">
    <property type="nucleotide sequence ID" value="NZ_GG665866.1"/>
</dbReference>
<feature type="coiled-coil region" evidence="6">
    <location>
        <begin position="71"/>
        <end position="108"/>
    </location>
</feature>
<dbReference type="InterPro" id="IPR007221">
    <property type="entry name" value="MreC"/>
</dbReference>
<feature type="domain" description="Rod shape-determining protein MreC beta-barrel core" evidence="7">
    <location>
        <begin position="125"/>
        <end position="276"/>
    </location>
</feature>
<dbReference type="NCBIfam" id="TIGR00219">
    <property type="entry name" value="mreC"/>
    <property type="match status" value="1"/>
</dbReference>
<dbReference type="InterPro" id="IPR055342">
    <property type="entry name" value="MreC_beta-barrel_core"/>
</dbReference>
<gene>
    <name evidence="8" type="primary">mreC</name>
    <name evidence="8" type="ORF">GCWU000342_01148</name>
</gene>
<dbReference type="Pfam" id="PF04085">
    <property type="entry name" value="MreC"/>
    <property type="match status" value="1"/>
</dbReference>
<dbReference type="AlphaFoldDB" id="C4GB47"/>
<dbReference type="HOGENOM" id="CLU_042663_1_2_9"/>
<evidence type="ECO:0000256" key="4">
    <source>
        <dbReference type="ARBA" id="ARBA00032089"/>
    </source>
</evidence>
<keyword evidence="6" id="KW-0175">Coiled coil</keyword>
<name>C4GB47_9FIRM</name>
<dbReference type="Gene3D" id="2.40.10.350">
    <property type="entry name" value="Rod shape-determining protein MreC, domain 2"/>
    <property type="match status" value="1"/>
</dbReference>
<dbReference type="Proteomes" id="UP000003494">
    <property type="component" value="Unassembled WGS sequence"/>
</dbReference>
<comment type="function">
    <text evidence="5">Involved in formation and maintenance of cell shape.</text>
</comment>
<evidence type="ECO:0000256" key="3">
    <source>
        <dbReference type="ARBA" id="ARBA00022960"/>
    </source>
</evidence>
<dbReference type="GO" id="GO:0005886">
    <property type="term" value="C:plasma membrane"/>
    <property type="evidence" value="ECO:0007669"/>
    <property type="project" value="TreeGrafter"/>
</dbReference>